<dbReference type="InterPro" id="IPR014166">
    <property type="entry name" value="Tol-Pal_acyl-CoA_thioesterase"/>
</dbReference>
<dbReference type="eggNOG" id="COG0824">
    <property type="taxonomic scope" value="Bacteria"/>
</dbReference>
<evidence type="ECO:0000256" key="1">
    <source>
        <dbReference type="ARBA" id="ARBA00005953"/>
    </source>
</evidence>
<dbReference type="KEGG" id="psuw:WQ53_11650"/>
<dbReference type="CDD" id="cd00586">
    <property type="entry name" value="4HBT"/>
    <property type="match status" value="1"/>
</dbReference>
<organism evidence="4 5">
    <name type="scientific">Pseudoxanthomonas suwonensis</name>
    <dbReference type="NCBI Taxonomy" id="314722"/>
    <lineage>
        <taxon>Bacteria</taxon>
        <taxon>Pseudomonadati</taxon>
        <taxon>Pseudomonadota</taxon>
        <taxon>Gammaproteobacteria</taxon>
        <taxon>Lysobacterales</taxon>
        <taxon>Lysobacteraceae</taxon>
        <taxon>Pseudoxanthomonas</taxon>
    </lineage>
</organism>
<dbReference type="InterPro" id="IPR050563">
    <property type="entry name" value="4-hydroxybenzoyl-CoA_TE"/>
</dbReference>
<evidence type="ECO:0000313" key="4">
    <source>
        <dbReference type="EMBL" id="AKC87313.1"/>
    </source>
</evidence>
<dbReference type="NCBIfam" id="TIGR00051">
    <property type="entry name" value="YbgC/FadM family acyl-CoA thioesterase"/>
    <property type="match status" value="1"/>
</dbReference>
<dbReference type="Pfam" id="PF03061">
    <property type="entry name" value="4HBT"/>
    <property type="match status" value="1"/>
</dbReference>
<dbReference type="InterPro" id="IPR006684">
    <property type="entry name" value="YbgC/YbaW"/>
</dbReference>
<accession>A0A0E3Z2E9</accession>
<feature type="domain" description="Thioesterase" evidence="3">
    <location>
        <begin position="16"/>
        <end position="98"/>
    </location>
</feature>
<reference evidence="4 5" key="1">
    <citation type="journal article" date="2015" name="Genome Announc.">
        <title>Complete Genome Sequence of Pseudoxanthomonas suwonensis Strain J1, a Cellulose-Degrading Bacterium Isolated from Leaf- and Wood-Enriched Soil.</title>
        <authorList>
            <person name="Hou L."/>
            <person name="Jiang J."/>
            <person name="Xu Z."/>
            <person name="Zhou Y."/>
            <person name="Leung F.C."/>
        </authorList>
    </citation>
    <scope>NUCLEOTIDE SEQUENCE [LARGE SCALE GENOMIC DNA]</scope>
    <source>
        <strain evidence="4 5">J1</strain>
    </source>
</reference>
<dbReference type="PANTHER" id="PTHR31793">
    <property type="entry name" value="4-HYDROXYBENZOYL-COA THIOESTERASE FAMILY MEMBER"/>
    <property type="match status" value="1"/>
</dbReference>
<dbReference type="PANTHER" id="PTHR31793:SF37">
    <property type="entry name" value="ACYL-COA THIOESTER HYDROLASE YBGC"/>
    <property type="match status" value="1"/>
</dbReference>
<sequence>MFSIPIRVYWEDTDAGGVVYHARYVAFLERARSDALRALGRGQQALQQAGLVFAVHSMRLEFLRPARLDDLLQVTAEVSRVGRASVVFAQRILRGEELLLTAEVKVAALRAADFRPCPVEESLYQELKSLQDGPKA</sequence>
<evidence type="ECO:0000256" key="2">
    <source>
        <dbReference type="ARBA" id="ARBA00022801"/>
    </source>
</evidence>
<dbReference type="NCBIfam" id="TIGR02799">
    <property type="entry name" value="thio_ybgC"/>
    <property type="match status" value="1"/>
</dbReference>
<dbReference type="SUPFAM" id="SSF54637">
    <property type="entry name" value="Thioesterase/thiol ester dehydrase-isomerase"/>
    <property type="match status" value="1"/>
</dbReference>
<protein>
    <submittedName>
        <fullName evidence="4">Acyl-CoA thioesterase</fullName>
    </submittedName>
</protein>
<dbReference type="RefSeq" id="WP_052632555.1">
    <property type="nucleotide sequence ID" value="NZ_CP011144.1"/>
</dbReference>
<evidence type="ECO:0000313" key="5">
    <source>
        <dbReference type="Proteomes" id="UP000033067"/>
    </source>
</evidence>
<comment type="similarity">
    <text evidence="1">Belongs to the 4-hydroxybenzoyl-CoA thioesterase family.</text>
</comment>
<name>A0A0E3Z2E9_9GAMM</name>
<dbReference type="PROSITE" id="PS01328">
    <property type="entry name" value="4HBCOA_THIOESTERASE"/>
    <property type="match status" value="1"/>
</dbReference>
<keyword evidence="2" id="KW-0378">Hydrolase</keyword>
<dbReference type="PATRIC" id="fig|314722.6.peg.2524"/>
<dbReference type="GO" id="GO:0047617">
    <property type="term" value="F:fatty acyl-CoA hydrolase activity"/>
    <property type="evidence" value="ECO:0007669"/>
    <property type="project" value="TreeGrafter"/>
</dbReference>
<dbReference type="AlphaFoldDB" id="A0A0E3Z2E9"/>
<dbReference type="InterPro" id="IPR008272">
    <property type="entry name" value="HB-CoA_thioesterase_AS"/>
</dbReference>
<gene>
    <name evidence="4" type="ORF">WQ53_11650</name>
</gene>
<evidence type="ECO:0000259" key="3">
    <source>
        <dbReference type="Pfam" id="PF03061"/>
    </source>
</evidence>
<proteinExistence type="inferred from homology"/>
<dbReference type="FunFam" id="3.10.129.10:FF:000004">
    <property type="entry name" value="Tol-pal system-associated acyl-CoA thioesterase"/>
    <property type="match status" value="1"/>
</dbReference>
<dbReference type="OrthoDB" id="9808429at2"/>
<dbReference type="Gene3D" id="3.10.129.10">
    <property type="entry name" value="Hotdog Thioesterase"/>
    <property type="match status" value="1"/>
</dbReference>
<keyword evidence="5" id="KW-1185">Reference proteome</keyword>
<dbReference type="EMBL" id="CP011144">
    <property type="protein sequence ID" value="AKC87313.1"/>
    <property type="molecule type" value="Genomic_DNA"/>
</dbReference>
<dbReference type="InterPro" id="IPR006683">
    <property type="entry name" value="Thioestr_dom"/>
</dbReference>
<dbReference type="PIRSF" id="PIRSF003230">
    <property type="entry name" value="YbgC"/>
    <property type="match status" value="1"/>
</dbReference>
<dbReference type="Proteomes" id="UP000033067">
    <property type="component" value="Chromosome"/>
</dbReference>
<dbReference type="InterPro" id="IPR029069">
    <property type="entry name" value="HotDog_dom_sf"/>
</dbReference>